<dbReference type="Proteomes" id="UP000509702">
    <property type="component" value="Plasmid unnamed6"/>
</dbReference>
<feature type="compositionally biased region" description="Basic and acidic residues" evidence="6">
    <location>
        <begin position="103"/>
        <end position="114"/>
    </location>
</feature>
<evidence type="ECO:0000256" key="2">
    <source>
        <dbReference type="ARBA" id="ARBA00010265"/>
    </source>
</evidence>
<dbReference type="RefSeq" id="WP_149199648.1">
    <property type="nucleotide sequence ID" value="NZ_BSOV01000002.1"/>
</dbReference>
<dbReference type="Gene3D" id="2.40.128.260">
    <property type="entry name" value="Type IV secretion system, VirB10/TraB/TrbI"/>
    <property type="match status" value="1"/>
</dbReference>
<feature type="region of interest" description="Disordered" evidence="6">
    <location>
        <begin position="51"/>
        <end position="137"/>
    </location>
</feature>
<comment type="subcellular location">
    <subcellularLocation>
        <location evidence="1">Membrane</location>
        <topology evidence="1">Single-pass membrane protein</topology>
    </subcellularLocation>
</comment>
<protein>
    <submittedName>
        <fullName evidence="8">Conjugal transfer protein TrbI</fullName>
    </submittedName>
</protein>
<evidence type="ECO:0000313" key="8">
    <source>
        <dbReference type="EMBL" id="QKS53998.1"/>
    </source>
</evidence>
<evidence type="ECO:0000313" key="9">
    <source>
        <dbReference type="Proteomes" id="UP000509702"/>
    </source>
</evidence>
<gene>
    <name evidence="8" type="ORF">HUE56_26265</name>
</gene>
<feature type="transmembrane region" description="Helical" evidence="7">
    <location>
        <begin position="25"/>
        <end position="46"/>
    </location>
</feature>
<dbReference type="EMBL" id="CP054621">
    <property type="protein sequence ID" value="QKS53998.1"/>
    <property type="molecule type" value="Genomic_DNA"/>
</dbReference>
<proteinExistence type="inferred from homology"/>
<keyword evidence="4 7" id="KW-1133">Transmembrane helix</keyword>
<dbReference type="KEGG" id="aoz:HUE56_26265"/>
<name>A0A6N1ART2_9PROT</name>
<dbReference type="InterPro" id="IPR042217">
    <property type="entry name" value="T4SS_VirB10/TrbI"/>
</dbReference>
<evidence type="ECO:0000256" key="6">
    <source>
        <dbReference type="SAM" id="MobiDB-lite"/>
    </source>
</evidence>
<feature type="compositionally biased region" description="Pro residues" evidence="6">
    <location>
        <begin position="90"/>
        <end position="101"/>
    </location>
</feature>
<organism evidence="8 9">
    <name type="scientific">Azospirillum oryzae</name>
    <dbReference type="NCBI Taxonomy" id="286727"/>
    <lineage>
        <taxon>Bacteria</taxon>
        <taxon>Pseudomonadati</taxon>
        <taxon>Pseudomonadota</taxon>
        <taxon>Alphaproteobacteria</taxon>
        <taxon>Rhodospirillales</taxon>
        <taxon>Azospirillaceae</taxon>
        <taxon>Azospirillum</taxon>
    </lineage>
</organism>
<dbReference type="InterPro" id="IPR005498">
    <property type="entry name" value="T4SS_VirB10/TraB/TrbI"/>
</dbReference>
<dbReference type="AlphaFoldDB" id="A0A6N1ART2"/>
<evidence type="ECO:0000256" key="4">
    <source>
        <dbReference type="ARBA" id="ARBA00022989"/>
    </source>
</evidence>
<evidence type="ECO:0000256" key="1">
    <source>
        <dbReference type="ARBA" id="ARBA00004167"/>
    </source>
</evidence>
<comment type="similarity">
    <text evidence="2">Belongs to the TrbI/VirB10 family.</text>
</comment>
<evidence type="ECO:0000256" key="3">
    <source>
        <dbReference type="ARBA" id="ARBA00022692"/>
    </source>
</evidence>
<evidence type="ECO:0000256" key="7">
    <source>
        <dbReference type="SAM" id="Phobius"/>
    </source>
</evidence>
<keyword evidence="5 7" id="KW-0472">Membrane</keyword>
<keyword evidence="8" id="KW-0614">Plasmid</keyword>
<keyword evidence="9" id="KW-1185">Reference proteome</keyword>
<sequence length="326" mass="33283">MTAPENTPLADPLARRRVVVSGPHLVRILLVSGAVLGVGLAAYMIGRGQGDGGTGKQPILFDQRLPDGKLPSYADLTPPSPSAPRVEPAKPAPAPVKPPARGPVKEDELRKKAMDAGVGGWSRKEQDEGGSAGASGRTDFVAAGGDCVVPAGTPIPLQTISRVVTERGGVLTAQVTRDVWDSGFACLAVPAGSTVTMEVGSGAMKGQKRIAVTKPAISRPWPRNDTVHPAAMASDANGAGGLPGSVEVPWVQTGLLIGASAAVDLASVALTGGGSLLGAILGRGMESPLDRAAKDMLQRAPVIMLEAGEPLMLVLRGALQADDFRS</sequence>
<dbReference type="Pfam" id="PF03743">
    <property type="entry name" value="TrbI"/>
    <property type="match status" value="1"/>
</dbReference>
<dbReference type="GO" id="GO:0016020">
    <property type="term" value="C:membrane"/>
    <property type="evidence" value="ECO:0007669"/>
    <property type="project" value="UniProtKB-SubCell"/>
</dbReference>
<accession>A0A6N1ART2</accession>
<geneLocation type="plasmid" evidence="8 9">
    <name>unnamed6</name>
</geneLocation>
<dbReference type="OrthoDB" id="7301991at2"/>
<keyword evidence="3 7" id="KW-0812">Transmembrane</keyword>
<evidence type="ECO:0000256" key="5">
    <source>
        <dbReference type="ARBA" id="ARBA00023136"/>
    </source>
</evidence>
<reference evidence="8 9" key="1">
    <citation type="submission" date="2020-06" db="EMBL/GenBank/DDBJ databases">
        <title>Complete genome of Azosprillum oryzae KACC14407.</title>
        <authorList>
            <person name="Kim M."/>
            <person name="Park Y.-J."/>
            <person name="Shin J.-H."/>
        </authorList>
    </citation>
    <scope>NUCLEOTIDE SEQUENCE [LARGE SCALE GENOMIC DNA]</scope>
    <source>
        <strain evidence="8 9">KACC 14407</strain>
        <plasmid evidence="8 9">unnamed6</plasmid>
    </source>
</reference>